<evidence type="ECO:0000256" key="11">
    <source>
        <dbReference type="ARBA" id="ARBA00022679"/>
    </source>
</evidence>
<feature type="compositionally biased region" description="Low complexity" evidence="28">
    <location>
        <begin position="300"/>
        <end position="312"/>
    </location>
</feature>
<evidence type="ECO:0000256" key="7">
    <source>
        <dbReference type="ARBA" id="ARBA00012483"/>
    </source>
</evidence>
<keyword evidence="21" id="KW-0539">Nucleus</keyword>
<dbReference type="InterPro" id="IPR006574">
    <property type="entry name" value="PRY"/>
</dbReference>
<dbReference type="SUPFAM" id="SSF47986">
    <property type="entry name" value="DEATH domain"/>
    <property type="match status" value="1"/>
</dbReference>
<evidence type="ECO:0000256" key="9">
    <source>
        <dbReference type="ARBA" id="ARBA00022553"/>
    </source>
</evidence>
<evidence type="ECO:0000256" key="19">
    <source>
        <dbReference type="ARBA" id="ARBA00023203"/>
    </source>
</evidence>
<comment type="catalytic activity">
    <reaction evidence="1">
        <text>S-ubiquitinyl-[E2 ubiquitin-conjugating enzyme]-L-cysteine + [acceptor protein]-L-lysine = [E2 ubiquitin-conjugating enzyme]-L-cysteine + N(6)-ubiquitinyl-[acceptor protein]-L-lysine.</text>
        <dbReference type="EC" id="2.3.2.27"/>
    </reaction>
</comment>
<evidence type="ECO:0000256" key="21">
    <source>
        <dbReference type="ARBA" id="ARBA00023242"/>
    </source>
</evidence>
<dbReference type="SUPFAM" id="SSF49899">
    <property type="entry name" value="Concanavalin A-like lectins/glucanases"/>
    <property type="match status" value="1"/>
</dbReference>
<evidence type="ECO:0000256" key="1">
    <source>
        <dbReference type="ARBA" id="ARBA00000900"/>
    </source>
</evidence>
<dbReference type="FunFam" id="2.60.120.920:FF:000004">
    <property type="entry name" value="Butyrophilin subfamily 1 member A1"/>
    <property type="match status" value="1"/>
</dbReference>
<dbReference type="InterPro" id="IPR003879">
    <property type="entry name" value="Butyrophylin_SPRY"/>
</dbReference>
<reference evidence="32" key="1">
    <citation type="submission" date="2025-08" db="UniProtKB">
        <authorList>
            <consortium name="Ensembl"/>
        </authorList>
    </citation>
    <scope>IDENTIFICATION</scope>
</reference>
<dbReference type="CDD" id="cd15813">
    <property type="entry name" value="SPRY_PRY_TRIM20"/>
    <property type="match status" value="1"/>
</dbReference>
<dbReference type="GO" id="GO:0005634">
    <property type="term" value="C:nucleus"/>
    <property type="evidence" value="ECO:0007669"/>
    <property type="project" value="UniProtKB-SubCell"/>
</dbReference>
<dbReference type="EC" id="2.3.2.27" evidence="7"/>
<comment type="subunit">
    <text evidence="24">Homotrimer. Interacts (via the B box-type zinc finger) with PSTPIP1. Interacts (via the B30.2/SPRY domain) with several components of the inflammasome complex, including CASP1 p20 and p10 subunits, CASP5, PYCARD, NLRP1, NLRP2 and NLRP3, as well as with unprocessed IL1B; this interaction may lead to autophagic degradation of these proteins. Component of the AIM2 PANoptosome complex, a multiprotein complex that drives inflammatory cell death (PANoptosis). Interacts with NFKBIA and RELA. Interacts weakly with VASP and ACTR3. Interacts with active ULK1 (phosphorylated on 'Ser-317') and BECN1 simultaneously. Also interacts with ATG16L1 (via WD repeats), and with ATG8 family members, including GABARAP, GABARAPL1 and, to a lesser extent, GABARAPL2, MAP1LC3A/LC3A and MAP1LC3C/LC3C. Interacts with TRIM21. Interacts with YWHAB, YWHAE, YWHAG, YWHAH, YWHAQ and YWHAZ; the interaction is required for the down-regulation of pyrin pro-inflammatory activity.</text>
</comment>
<evidence type="ECO:0000256" key="5">
    <source>
        <dbReference type="ARBA" id="ARBA00004466"/>
    </source>
</evidence>
<evidence type="ECO:0000256" key="26">
    <source>
        <dbReference type="PROSITE-ProRule" id="PRU00024"/>
    </source>
</evidence>
<dbReference type="PROSITE" id="PS50188">
    <property type="entry name" value="B302_SPRY"/>
    <property type="match status" value="1"/>
</dbReference>
<feature type="domain" description="Pyrin" evidence="31">
    <location>
        <begin position="51"/>
        <end position="142"/>
    </location>
</feature>
<evidence type="ECO:0000256" key="12">
    <source>
        <dbReference type="ARBA" id="ARBA00022701"/>
    </source>
</evidence>
<protein>
    <recommendedName>
        <fullName evidence="25">Pyrin</fullName>
        <ecNumber evidence="7">2.3.2.27</ecNumber>
    </recommendedName>
</protein>
<evidence type="ECO:0000256" key="14">
    <source>
        <dbReference type="ARBA" id="ARBA00022771"/>
    </source>
</evidence>
<feature type="compositionally biased region" description="Basic and acidic residues" evidence="28">
    <location>
        <begin position="170"/>
        <end position="183"/>
    </location>
</feature>
<dbReference type="GO" id="GO:0003779">
    <property type="term" value="F:actin binding"/>
    <property type="evidence" value="ECO:0007669"/>
    <property type="project" value="UniProtKB-KW"/>
</dbReference>
<organism evidence="32 33">
    <name type="scientific">Piliocolobus tephrosceles</name>
    <name type="common">Ugandan red Colobus</name>
    <dbReference type="NCBI Taxonomy" id="591936"/>
    <lineage>
        <taxon>Eukaryota</taxon>
        <taxon>Metazoa</taxon>
        <taxon>Chordata</taxon>
        <taxon>Craniata</taxon>
        <taxon>Vertebrata</taxon>
        <taxon>Euteleostomi</taxon>
        <taxon>Mammalia</taxon>
        <taxon>Eutheria</taxon>
        <taxon>Euarchontoglires</taxon>
        <taxon>Primates</taxon>
        <taxon>Haplorrhini</taxon>
        <taxon>Catarrhini</taxon>
        <taxon>Cercopithecidae</taxon>
        <taxon>Colobinae</taxon>
        <taxon>Piliocolobus</taxon>
    </lineage>
</organism>
<dbReference type="Gene3D" id="3.30.160.60">
    <property type="entry name" value="Classic Zinc Finger"/>
    <property type="match status" value="1"/>
</dbReference>
<dbReference type="Gene3D" id="1.10.533.10">
    <property type="entry name" value="Death Domain, Fas"/>
    <property type="match status" value="1"/>
</dbReference>
<evidence type="ECO:0000256" key="17">
    <source>
        <dbReference type="ARBA" id="ARBA00023054"/>
    </source>
</evidence>
<dbReference type="PROSITE" id="PS50824">
    <property type="entry name" value="DAPIN"/>
    <property type="match status" value="1"/>
</dbReference>
<dbReference type="PROSITE" id="PS50119">
    <property type="entry name" value="ZF_BBOX"/>
    <property type="match status" value="1"/>
</dbReference>
<accession>A0A8C9LL43</accession>
<evidence type="ECO:0000256" key="27">
    <source>
        <dbReference type="SAM" id="Coils"/>
    </source>
</evidence>
<comment type="subcellular location">
    <subcellularLocation>
        <location evidence="6">Cell projection</location>
        <location evidence="6">Lamellipodium</location>
    </subcellularLocation>
    <subcellularLocation>
        <location evidence="5">Cell projection</location>
        <location evidence="5">Ruffle</location>
    </subcellularLocation>
    <subcellularLocation>
        <location evidence="3">Cytoplasm</location>
        <location evidence="3">Cytoskeleton</location>
    </subcellularLocation>
    <subcellularLocation>
        <location evidence="4">Cytoplasmic vesicle</location>
        <location evidence="4">Autophagosome</location>
    </subcellularLocation>
    <subcellularLocation>
        <location evidence="2">Nucleus</location>
    </subcellularLocation>
</comment>
<dbReference type="PANTHER" id="PTHR24103">
    <property type="entry name" value="E3 UBIQUITIN-PROTEIN LIGASE TRIM"/>
    <property type="match status" value="1"/>
</dbReference>
<sequence>MRGNDSSRGQGGEVGSALDARIQQMEPQRRECQCCFLKPDSWLQPLLLSAMAKTPSDHLLSTLEELVPYDFEKFKFKLQNTIVEKEHSRIPRSQIQRARPVKMASLLVTYYGEDYAVRLTLQVLRAINQRLLAEELHRATVQEYSTKENGTDDSAASSSLEENKPGSLKTPDHPEGKEGKEGKGSGSCGDWAANPRYSQPEPGMGLSTKPSSKRREASEGLDTPGKPPTRSPSLPGRRSSCRALEVPRPSSMGRLPVLAADPRGRKECRPFEVYLPSGKKRPKSLELTISTGEKAPPNPETLLTVEETTAANPDSATAAQARPTPDGGASADLEEGPGNPEHSVTGRPPDKAASPHCHAQEGDPVGDICVRDSCSCPEAASGHPQASGSRSPDCPRCQAFHERKSMGSLSPQPLPQCKRHMKQVQLLFCEDHREPICLICSLSQEHRGHRVRPIEEAALEHKKQIQKQLEHLKELRKSGEEQRSYGEGKAVNFLEQTEALKQRMQRKLQQVYHFLEQQEHVFMASLENVGQMVGQIRKAYDTRISQDIALLDALIGELEAKQCQSEWELLQDIGDILHRAKTVPVPERWTTPQEMKQKIQLLQQKSEFVEKSAKYFLETLRSKMEMFDVPELIGAQAHAVNVILDAETAYPNLVVSDDLKSVRLGNKRERLPDGPQRFDSCIVVLGSPSFLSGHHYWEVEVGDKTAWILGACKASISRKGNMTLSPENGYWVVIMMKENEYQASSVPPTRLLIKVPPKRVGIFVDYRVGSISFYNVTARSCIYTFTSCCFSEPLQPIFSPGTHDGGKNTAPLTICPVGDQGPD</sequence>
<dbReference type="GO" id="GO:0030027">
    <property type="term" value="C:lamellipodium"/>
    <property type="evidence" value="ECO:0007669"/>
    <property type="project" value="UniProtKB-SubCell"/>
</dbReference>
<keyword evidence="16" id="KW-0391">Immunity</keyword>
<evidence type="ECO:0000256" key="28">
    <source>
        <dbReference type="SAM" id="MobiDB-lite"/>
    </source>
</evidence>
<dbReference type="SMART" id="SM00589">
    <property type="entry name" value="PRY"/>
    <property type="match status" value="1"/>
</dbReference>
<dbReference type="SMART" id="SM01289">
    <property type="entry name" value="PYRIN"/>
    <property type="match status" value="1"/>
</dbReference>
<name>A0A8C9LL43_9PRIM</name>
<evidence type="ECO:0000256" key="24">
    <source>
        <dbReference type="ARBA" id="ARBA00066012"/>
    </source>
</evidence>
<evidence type="ECO:0000256" key="25">
    <source>
        <dbReference type="ARBA" id="ARBA00071077"/>
    </source>
</evidence>
<feature type="region of interest" description="Disordered" evidence="28">
    <location>
        <begin position="143"/>
        <end position="359"/>
    </location>
</feature>
<keyword evidence="8" id="KW-0963">Cytoplasm</keyword>
<evidence type="ECO:0000256" key="22">
    <source>
        <dbReference type="ARBA" id="ARBA00023273"/>
    </source>
</evidence>
<dbReference type="InterPro" id="IPR043136">
    <property type="entry name" value="B30.2/SPRY_sf"/>
</dbReference>
<dbReference type="CDD" id="cd19771">
    <property type="entry name" value="Bbox2_TRIM20"/>
    <property type="match status" value="1"/>
</dbReference>
<dbReference type="GO" id="GO:0005776">
    <property type="term" value="C:autophagosome"/>
    <property type="evidence" value="ECO:0007669"/>
    <property type="project" value="UniProtKB-SubCell"/>
</dbReference>
<evidence type="ECO:0000259" key="31">
    <source>
        <dbReference type="PROSITE" id="PS50824"/>
    </source>
</evidence>
<dbReference type="GO" id="GO:0050727">
    <property type="term" value="P:regulation of inflammatory response"/>
    <property type="evidence" value="ECO:0007669"/>
    <property type="project" value="UniProtKB-ARBA"/>
</dbReference>
<dbReference type="GO" id="GO:0032731">
    <property type="term" value="P:positive regulation of interleukin-1 beta production"/>
    <property type="evidence" value="ECO:0007669"/>
    <property type="project" value="UniProtKB-ARBA"/>
</dbReference>
<keyword evidence="19" id="KW-0009">Actin-binding</keyword>
<dbReference type="FunFam" id="3.30.160.60:FF:001023">
    <property type="entry name" value="MEFV, pyrin innate immunity regulator"/>
    <property type="match status" value="1"/>
</dbReference>
<dbReference type="InterPro" id="IPR001870">
    <property type="entry name" value="B30.2/SPRY"/>
</dbReference>
<dbReference type="GO" id="GO:0031410">
    <property type="term" value="C:cytoplasmic vesicle"/>
    <property type="evidence" value="ECO:0007669"/>
    <property type="project" value="UniProtKB-KW"/>
</dbReference>
<dbReference type="InterPro" id="IPR004020">
    <property type="entry name" value="DAPIN"/>
</dbReference>
<evidence type="ECO:0000256" key="3">
    <source>
        <dbReference type="ARBA" id="ARBA00004245"/>
    </source>
</evidence>
<dbReference type="GO" id="GO:0008270">
    <property type="term" value="F:zinc ion binding"/>
    <property type="evidence" value="ECO:0007669"/>
    <property type="project" value="UniProtKB-KW"/>
</dbReference>
<dbReference type="AlphaFoldDB" id="A0A8C9LL43"/>
<dbReference type="InterPro" id="IPR013320">
    <property type="entry name" value="ConA-like_dom_sf"/>
</dbReference>
<evidence type="ECO:0000313" key="32">
    <source>
        <dbReference type="Ensembl" id="ENSPTEP00000011084.1"/>
    </source>
</evidence>
<evidence type="ECO:0000256" key="2">
    <source>
        <dbReference type="ARBA" id="ARBA00004123"/>
    </source>
</evidence>
<dbReference type="SMART" id="SM00449">
    <property type="entry name" value="SPRY"/>
    <property type="match status" value="1"/>
</dbReference>
<dbReference type="GO" id="GO:0061630">
    <property type="term" value="F:ubiquitin protein ligase activity"/>
    <property type="evidence" value="ECO:0007669"/>
    <property type="project" value="UniProtKB-EC"/>
</dbReference>
<keyword evidence="22" id="KW-0966">Cell projection</keyword>
<evidence type="ECO:0000256" key="6">
    <source>
        <dbReference type="ARBA" id="ARBA00004510"/>
    </source>
</evidence>
<evidence type="ECO:0000259" key="29">
    <source>
        <dbReference type="PROSITE" id="PS50119"/>
    </source>
</evidence>
<evidence type="ECO:0000259" key="30">
    <source>
        <dbReference type="PROSITE" id="PS50188"/>
    </source>
</evidence>
<feature type="domain" description="B30.2/SPRY" evidence="30">
    <location>
        <begin position="622"/>
        <end position="817"/>
    </location>
</feature>
<dbReference type="Ensembl" id="ENSPTET00000016755.1">
    <property type="protein sequence ID" value="ENSPTEP00000011084.1"/>
    <property type="gene ID" value="ENSPTEG00000012502.1"/>
</dbReference>
<evidence type="ECO:0000256" key="15">
    <source>
        <dbReference type="ARBA" id="ARBA00022833"/>
    </source>
</evidence>
<evidence type="ECO:0000313" key="33">
    <source>
        <dbReference type="Proteomes" id="UP000694416"/>
    </source>
</evidence>
<dbReference type="SUPFAM" id="SSF57845">
    <property type="entry name" value="B-box zinc-binding domain"/>
    <property type="match status" value="1"/>
</dbReference>
<dbReference type="InterPro" id="IPR011029">
    <property type="entry name" value="DEATH-like_dom_sf"/>
</dbReference>
<dbReference type="GO" id="GO:0006954">
    <property type="term" value="P:inflammatory response"/>
    <property type="evidence" value="ECO:0007669"/>
    <property type="project" value="UniProtKB-KW"/>
</dbReference>
<keyword evidence="12" id="KW-0493">Microtubule</keyword>
<dbReference type="PRINTS" id="PR01407">
    <property type="entry name" value="BUTYPHLNCDUF"/>
</dbReference>
<evidence type="ECO:0000256" key="18">
    <source>
        <dbReference type="ARBA" id="ARBA00023198"/>
    </source>
</evidence>
<keyword evidence="15" id="KW-0862">Zinc</keyword>
<reference evidence="32" key="2">
    <citation type="submission" date="2025-09" db="UniProtKB">
        <authorList>
            <consortium name="Ensembl"/>
        </authorList>
    </citation>
    <scope>IDENTIFICATION</scope>
</reference>
<evidence type="ECO:0000256" key="16">
    <source>
        <dbReference type="ARBA" id="ARBA00022859"/>
    </source>
</evidence>
<dbReference type="SMART" id="SM00336">
    <property type="entry name" value="BBOX"/>
    <property type="match status" value="1"/>
</dbReference>
<dbReference type="Pfam" id="PF00622">
    <property type="entry name" value="SPRY"/>
    <property type="match status" value="1"/>
</dbReference>
<keyword evidence="20" id="KW-0206">Cytoskeleton</keyword>
<evidence type="ECO:0000256" key="10">
    <source>
        <dbReference type="ARBA" id="ARBA00022588"/>
    </source>
</evidence>
<dbReference type="GO" id="GO:0005874">
    <property type="term" value="C:microtubule"/>
    <property type="evidence" value="ECO:0007669"/>
    <property type="project" value="UniProtKB-KW"/>
</dbReference>
<dbReference type="Pfam" id="PF00643">
    <property type="entry name" value="zf-B_box"/>
    <property type="match status" value="1"/>
</dbReference>
<dbReference type="InterPro" id="IPR003877">
    <property type="entry name" value="SPRY_dom"/>
</dbReference>
<keyword evidence="33" id="KW-1185">Reference proteome</keyword>
<dbReference type="FunFam" id="1.10.533.10:FF:000048">
    <property type="entry name" value="MEFV, pyrin innate immunity regulator"/>
    <property type="match status" value="1"/>
</dbReference>
<dbReference type="GO" id="GO:0001726">
    <property type="term" value="C:ruffle"/>
    <property type="evidence" value="ECO:0007669"/>
    <property type="project" value="UniProtKB-SubCell"/>
</dbReference>
<keyword evidence="9" id="KW-0597">Phosphoprotein</keyword>
<feature type="domain" description="B box-type" evidence="29">
    <location>
        <begin position="412"/>
        <end position="454"/>
    </location>
</feature>
<keyword evidence="10" id="KW-0399">Innate immunity</keyword>
<dbReference type="GO" id="GO:0045087">
    <property type="term" value="P:innate immune response"/>
    <property type="evidence" value="ECO:0007669"/>
    <property type="project" value="UniProtKB-KW"/>
</dbReference>
<keyword evidence="13" id="KW-0479">Metal-binding</keyword>
<gene>
    <name evidence="32" type="primary">MEFV</name>
</gene>
<evidence type="ECO:0000256" key="20">
    <source>
        <dbReference type="ARBA" id="ARBA00023212"/>
    </source>
</evidence>
<feature type="compositionally biased region" description="Polar residues" evidence="28">
    <location>
        <begin position="151"/>
        <end position="160"/>
    </location>
</feature>
<dbReference type="Proteomes" id="UP000694416">
    <property type="component" value="Unplaced"/>
</dbReference>
<keyword evidence="17 27" id="KW-0175">Coiled coil</keyword>
<dbReference type="InterPro" id="IPR050143">
    <property type="entry name" value="TRIM/RBCC"/>
</dbReference>
<dbReference type="Pfam" id="PF13765">
    <property type="entry name" value="PRY"/>
    <property type="match status" value="1"/>
</dbReference>
<keyword evidence="14 26" id="KW-0863">Zinc-finger</keyword>
<dbReference type="CDD" id="cd08321">
    <property type="entry name" value="Pyrin_ASC-like"/>
    <property type="match status" value="1"/>
</dbReference>
<evidence type="ECO:0000256" key="4">
    <source>
        <dbReference type="ARBA" id="ARBA00004419"/>
    </source>
</evidence>
<feature type="coiled-coil region" evidence="27">
    <location>
        <begin position="455"/>
        <end position="482"/>
    </location>
</feature>
<keyword evidence="11" id="KW-0808">Transferase</keyword>
<proteinExistence type="predicted"/>
<evidence type="ECO:0000256" key="23">
    <source>
        <dbReference type="ARBA" id="ARBA00023329"/>
    </source>
</evidence>
<dbReference type="InterPro" id="IPR000315">
    <property type="entry name" value="Znf_B-box"/>
</dbReference>
<keyword evidence="23" id="KW-0968">Cytoplasmic vesicle</keyword>
<dbReference type="Gene3D" id="2.60.120.920">
    <property type="match status" value="1"/>
</dbReference>
<evidence type="ECO:0000256" key="13">
    <source>
        <dbReference type="ARBA" id="ARBA00022723"/>
    </source>
</evidence>
<keyword evidence="18" id="KW-0395">Inflammatory response</keyword>
<evidence type="ECO:0000256" key="8">
    <source>
        <dbReference type="ARBA" id="ARBA00022490"/>
    </source>
</evidence>
<dbReference type="Pfam" id="PF02758">
    <property type="entry name" value="PYRIN"/>
    <property type="match status" value="1"/>
</dbReference>